<feature type="domain" description="Glycosyl transferase family 1" evidence="2">
    <location>
        <begin position="208"/>
        <end position="360"/>
    </location>
</feature>
<dbReference type="InterPro" id="IPR001296">
    <property type="entry name" value="Glyco_trans_1"/>
</dbReference>
<dbReference type="Gene3D" id="3.40.50.2000">
    <property type="entry name" value="Glycogen Phosphorylase B"/>
    <property type="match status" value="2"/>
</dbReference>
<dbReference type="EMBL" id="CP129971">
    <property type="protein sequence ID" value="WMN12185.1"/>
    <property type="molecule type" value="Genomic_DNA"/>
</dbReference>
<dbReference type="GO" id="GO:0016757">
    <property type="term" value="F:glycosyltransferase activity"/>
    <property type="evidence" value="ECO:0007669"/>
    <property type="project" value="UniProtKB-KW"/>
</dbReference>
<keyword evidence="4" id="KW-0328">Glycosyltransferase</keyword>
<evidence type="ECO:0000313" key="5">
    <source>
        <dbReference type="Proteomes" id="UP001230496"/>
    </source>
</evidence>
<dbReference type="SUPFAM" id="SSF53756">
    <property type="entry name" value="UDP-Glycosyltransferase/glycogen phosphorylase"/>
    <property type="match status" value="1"/>
</dbReference>
<evidence type="ECO:0000259" key="3">
    <source>
        <dbReference type="Pfam" id="PF13439"/>
    </source>
</evidence>
<feature type="domain" description="Glycosyltransferase subfamily 4-like N-terminal" evidence="3">
    <location>
        <begin position="96"/>
        <end position="202"/>
    </location>
</feature>
<dbReference type="RefSeq" id="WP_308350078.1">
    <property type="nucleotide sequence ID" value="NZ_CP129971.1"/>
</dbReference>
<dbReference type="KEGG" id="msaa:QYS49_32745"/>
<dbReference type="Proteomes" id="UP001230496">
    <property type="component" value="Chromosome"/>
</dbReference>
<sequence>MPSLTLNTKSFDQSFIFYNFLKILHITNWYPNHINEYEALWIQKHIKSLDNRCENFVIHFEILGENGFEVIKKKSNSLCQTIIKLPFGSWLIKELTYFLFVFYIFIVKRTHKKYDIINFHVAYPMLTFWHWIQRWVKKPVVITEHWSAYHFNFGTKKKLPRIRRIFQQNIPVISVSNALSNDIKQFAQSNFPTYVVHNIVDEKIFYPDKNFKKENYFFAVSQWKPPKNPLVVMDAFLSSSISDTYQLKIGGYGVLWNKMKNFVIENKAENKIILLEELTSHEIAYHMKKCKAFLHPSDYETFSVVCAEAVSCGAFVIAPNIGGLPEVIGSNGQLLDQWKKEDWMEALQRTSVSPPKSSKYINSFGRKKIGLQYYKILMHISEEFRK</sequence>
<reference evidence="4 5" key="1">
    <citation type="submission" date="2023-08" db="EMBL/GenBank/DDBJ databases">
        <title>Comparative genomics and taxonomic characterization of three novel marine species of genus Marivirga.</title>
        <authorList>
            <person name="Muhammad N."/>
            <person name="Kim S.-G."/>
        </authorList>
    </citation>
    <scope>NUCLEOTIDE SEQUENCE [LARGE SCALE GENOMIC DNA]</scope>
    <source>
        <strain evidence="4 5">BDSF4-3</strain>
    </source>
</reference>
<dbReference type="InterPro" id="IPR028098">
    <property type="entry name" value="Glyco_trans_4-like_N"/>
</dbReference>
<dbReference type="PANTHER" id="PTHR46401">
    <property type="entry name" value="GLYCOSYLTRANSFERASE WBBK-RELATED"/>
    <property type="match status" value="1"/>
</dbReference>
<dbReference type="AlphaFoldDB" id="A0AA51NBV5"/>
<dbReference type="EC" id="2.4.-.-" evidence="4"/>
<name>A0AA51NBV5_9BACT</name>
<accession>A0AA51NBV5</accession>
<organism evidence="4 5">
    <name type="scientific">Marivirga salinarum</name>
    <dbReference type="NCBI Taxonomy" id="3059078"/>
    <lineage>
        <taxon>Bacteria</taxon>
        <taxon>Pseudomonadati</taxon>
        <taxon>Bacteroidota</taxon>
        <taxon>Cytophagia</taxon>
        <taxon>Cytophagales</taxon>
        <taxon>Marivirgaceae</taxon>
        <taxon>Marivirga</taxon>
    </lineage>
</organism>
<keyword evidence="5" id="KW-1185">Reference proteome</keyword>
<dbReference type="GO" id="GO:0009103">
    <property type="term" value="P:lipopolysaccharide biosynthetic process"/>
    <property type="evidence" value="ECO:0007669"/>
    <property type="project" value="TreeGrafter"/>
</dbReference>
<protein>
    <submittedName>
        <fullName evidence="4">Glycosyltransferase</fullName>
        <ecNumber evidence="4">2.4.-.-</ecNumber>
    </submittedName>
</protein>
<dbReference type="Pfam" id="PF13439">
    <property type="entry name" value="Glyco_transf_4"/>
    <property type="match status" value="1"/>
</dbReference>
<gene>
    <name evidence="4" type="ORF">QYS49_32745</name>
</gene>
<evidence type="ECO:0000256" key="1">
    <source>
        <dbReference type="ARBA" id="ARBA00022679"/>
    </source>
</evidence>
<keyword evidence="1 4" id="KW-0808">Transferase</keyword>
<proteinExistence type="predicted"/>
<evidence type="ECO:0000259" key="2">
    <source>
        <dbReference type="Pfam" id="PF00534"/>
    </source>
</evidence>
<evidence type="ECO:0000313" key="4">
    <source>
        <dbReference type="EMBL" id="WMN12185.1"/>
    </source>
</evidence>
<dbReference type="PANTHER" id="PTHR46401:SF2">
    <property type="entry name" value="GLYCOSYLTRANSFERASE WBBK-RELATED"/>
    <property type="match status" value="1"/>
</dbReference>
<dbReference type="Pfam" id="PF00534">
    <property type="entry name" value="Glycos_transf_1"/>
    <property type="match status" value="1"/>
</dbReference>